<dbReference type="Ensembl" id="ENSGWIT00000000411.1">
    <property type="protein sequence ID" value="ENSGWIP00000000370.1"/>
    <property type="gene ID" value="ENSGWIG00000000252.1"/>
</dbReference>
<accession>A0A8C5D0M4</accession>
<dbReference type="InterPro" id="IPR039308">
    <property type="entry name" value="GAS8"/>
</dbReference>
<evidence type="ECO:0000256" key="1">
    <source>
        <dbReference type="SAM" id="Coils"/>
    </source>
</evidence>
<feature type="coiled-coil region" evidence="1">
    <location>
        <begin position="221"/>
        <end position="262"/>
    </location>
</feature>
<protein>
    <submittedName>
        <fullName evidence="2">Uncharacterized protein</fullName>
    </submittedName>
</protein>
<evidence type="ECO:0000313" key="3">
    <source>
        <dbReference type="Proteomes" id="UP000694680"/>
    </source>
</evidence>
<keyword evidence="1" id="KW-0175">Coiled coil</keyword>
<dbReference type="Proteomes" id="UP000694680">
    <property type="component" value="Chromosome 1"/>
</dbReference>
<dbReference type="AlphaFoldDB" id="A0A8C5D0M4"/>
<dbReference type="GO" id="GO:0008017">
    <property type="term" value="F:microtubule binding"/>
    <property type="evidence" value="ECO:0007669"/>
    <property type="project" value="InterPro"/>
</dbReference>
<dbReference type="GO" id="GO:0048870">
    <property type="term" value="P:cell motility"/>
    <property type="evidence" value="ECO:0007669"/>
    <property type="project" value="InterPro"/>
</dbReference>
<reference evidence="2" key="1">
    <citation type="submission" date="2020-06" db="EMBL/GenBank/DDBJ databases">
        <authorList>
            <consortium name="Wellcome Sanger Institute Data Sharing"/>
        </authorList>
    </citation>
    <scope>NUCLEOTIDE SEQUENCE [LARGE SCALE GENOMIC DNA]</scope>
</reference>
<sequence length="433" mass="51789">MDEKKMLEVIQGFKDAIAHEQNIRPQLLEERKWKLEGLKKSRRNLQETNAKLKTREREKTEAEEAQRIETTVYRQKLKNVQLERENMVFDAKADSMALSNLVHNKHALTEIELCTELQELRANVKAEELNKQSCFQELQLKQNMELMELNNKYEDKCREVESMYRQRMDDLIEVETRSLETEIMMLEDEINKRVEEMKIQKELERKTVFNVNTVGYELKEQDKWKEELENANKLAQRREKKLLGAKNENKRLTEAIQEAELMKIHLLMELEEYEKYKVKQRANQGRLNKLKKERHQQKVEKELLLQAAIEYELEQHKRERLQGKKVLNGQKQHMERMLHQRLKKYEQMARPPPIHSVSQAHAALKTRERAWGLGVRRYIHSRKYICCTARRTLKFSPSWACLFTCQSRQRACVIKLERGVWAPPAVRKEQITL</sequence>
<dbReference type="GO" id="GO:0005794">
    <property type="term" value="C:Golgi apparatus"/>
    <property type="evidence" value="ECO:0007669"/>
    <property type="project" value="TreeGrafter"/>
</dbReference>
<keyword evidence="3" id="KW-1185">Reference proteome</keyword>
<name>A0A8C5D0M4_GOUWI</name>
<reference evidence="2" key="2">
    <citation type="submission" date="2025-08" db="UniProtKB">
        <authorList>
            <consortium name="Ensembl"/>
        </authorList>
    </citation>
    <scope>IDENTIFICATION</scope>
</reference>
<organism evidence="2 3">
    <name type="scientific">Gouania willdenowi</name>
    <name type="common">Blunt-snouted clingfish</name>
    <name type="synonym">Lepadogaster willdenowi</name>
    <dbReference type="NCBI Taxonomy" id="441366"/>
    <lineage>
        <taxon>Eukaryota</taxon>
        <taxon>Metazoa</taxon>
        <taxon>Chordata</taxon>
        <taxon>Craniata</taxon>
        <taxon>Vertebrata</taxon>
        <taxon>Euteleostomi</taxon>
        <taxon>Actinopterygii</taxon>
        <taxon>Neopterygii</taxon>
        <taxon>Teleostei</taxon>
        <taxon>Neoteleostei</taxon>
        <taxon>Acanthomorphata</taxon>
        <taxon>Ovalentaria</taxon>
        <taxon>Blenniimorphae</taxon>
        <taxon>Blenniiformes</taxon>
        <taxon>Gobiesocoidei</taxon>
        <taxon>Gobiesocidae</taxon>
        <taxon>Gobiesocinae</taxon>
        <taxon>Gouania</taxon>
    </lineage>
</organism>
<feature type="coiled-coil region" evidence="1">
    <location>
        <begin position="28"/>
        <end position="65"/>
    </location>
</feature>
<dbReference type="GO" id="GO:0031267">
    <property type="term" value="F:small GTPase binding"/>
    <property type="evidence" value="ECO:0007669"/>
    <property type="project" value="InterPro"/>
</dbReference>
<evidence type="ECO:0000313" key="2">
    <source>
        <dbReference type="Ensembl" id="ENSGWIP00000000370.1"/>
    </source>
</evidence>
<dbReference type="PANTHER" id="PTHR31543">
    <property type="entry name" value="DYNEIN REGULATORY COMPLEX SUBUNIT 4"/>
    <property type="match status" value="1"/>
</dbReference>
<dbReference type="GO" id="GO:0005874">
    <property type="term" value="C:microtubule"/>
    <property type="evidence" value="ECO:0007669"/>
    <property type="project" value="TreeGrafter"/>
</dbReference>
<proteinExistence type="predicted"/>
<reference evidence="2" key="3">
    <citation type="submission" date="2025-09" db="UniProtKB">
        <authorList>
            <consortium name="Ensembl"/>
        </authorList>
    </citation>
    <scope>IDENTIFICATION</scope>
</reference>
<dbReference type="PANTHER" id="PTHR31543:SF0">
    <property type="entry name" value="DYNEIN REGULATORY COMPLEX SUBUNIT 4"/>
    <property type="match status" value="1"/>
</dbReference>
<feature type="coiled-coil region" evidence="1">
    <location>
        <begin position="117"/>
        <end position="166"/>
    </location>
</feature>